<name>A0A9X2BGI4_9BACL</name>
<comment type="caution">
    <text evidence="2">The sequence shown here is derived from an EMBL/GenBank/DDBJ whole genome shotgun (WGS) entry which is preliminary data.</text>
</comment>
<dbReference type="InterPro" id="IPR047194">
    <property type="entry name" value="CwlT-like_lysozyme"/>
</dbReference>
<dbReference type="AlphaFoldDB" id="A0A9X2BGI4"/>
<evidence type="ECO:0000259" key="1">
    <source>
        <dbReference type="Pfam" id="PF13702"/>
    </source>
</evidence>
<organism evidence="2 3">
    <name type="scientific">Fictibacillus marinisediminis</name>
    <dbReference type="NCBI Taxonomy" id="2878389"/>
    <lineage>
        <taxon>Bacteria</taxon>
        <taxon>Bacillati</taxon>
        <taxon>Bacillota</taxon>
        <taxon>Bacilli</taxon>
        <taxon>Bacillales</taxon>
        <taxon>Fictibacillaceae</taxon>
        <taxon>Fictibacillus</taxon>
    </lineage>
</organism>
<proteinExistence type="predicted"/>
<evidence type="ECO:0000313" key="3">
    <source>
        <dbReference type="Proteomes" id="UP001139011"/>
    </source>
</evidence>
<protein>
    <submittedName>
        <fullName evidence="2">Lysozyme family protein</fullName>
    </submittedName>
</protein>
<dbReference type="Proteomes" id="UP001139011">
    <property type="component" value="Unassembled WGS sequence"/>
</dbReference>
<gene>
    <name evidence="2" type="ORF">LCY76_17425</name>
</gene>
<sequence length="51" mass="5732">MDVFGKQAQQLKKAKGDLKTAIQSYNLSDGFIDYVDQRGGHYTKELAINLI</sequence>
<keyword evidence="3" id="KW-1185">Reference proteome</keyword>
<dbReference type="Gene3D" id="1.10.530.10">
    <property type="match status" value="1"/>
</dbReference>
<reference evidence="2" key="1">
    <citation type="submission" date="2021-09" db="EMBL/GenBank/DDBJ databases">
        <title>Genome analysis of Fictibacillus sp. KIGAM418 isolated from marine sediment.</title>
        <authorList>
            <person name="Seo M.-J."/>
            <person name="Cho E.-S."/>
            <person name="Hwang C.Y."/>
        </authorList>
    </citation>
    <scope>NUCLEOTIDE SEQUENCE</scope>
    <source>
        <strain evidence="2">KIGAM418</strain>
    </source>
</reference>
<feature type="domain" description="CwlT-like lysozyme" evidence="1">
    <location>
        <begin position="4"/>
        <end position="48"/>
    </location>
</feature>
<dbReference type="EMBL" id="JAIWJX010000002">
    <property type="protein sequence ID" value="MCK6258357.1"/>
    <property type="molecule type" value="Genomic_DNA"/>
</dbReference>
<dbReference type="Pfam" id="PF13702">
    <property type="entry name" value="Lysozyme_like"/>
    <property type="match status" value="1"/>
</dbReference>
<evidence type="ECO:0000313" key="2">
    <source>
        <dbReference type="EMBL" id="MCK6258357.1"/>
    </source>
</evidence>
<accession>A0A9X2BGI4</accession>